<reference evidence="2" key="1">
    <citation type="submission" date="2020-07" db="EMBL/GenBank/DDBJ databases">
        <title>Multicomponent nature underlies the extraordinary mechanical properties of spider dragline silk.</title>
        <authorList>
            <person name="Kono N."/>
            <person name="Nakamura H."/>
            <person name="Mori M."/>
            <person name="Yoshida Y."/>
            <person name="Ohtoshi R."/>
            <person name="Malay A.D."/>
            <person name="Moran D.A.P."/>
            <person name="Tomita M."/>
            <person name="Numata K."/>
            <person name="Arakawa K."/>
        </authorList>
    </citation>
    <scope>NUCLEOTIDE SEQUENCE</scope>
</reference>
<evidence type="ECO:0000313" key="3">
    <source>
        <dbReference type="Proteomes" id="UP000887116"/>
    </source>
</evidence>
<sequence length="175" mass="20870">MKPRRKRSRRRDKRKSTSRKRKPSEVEEYTGDSESEEKIKRKRGGLQNVIRNADPEERERKLRKEVGQRPKAWKKENSQSERDPQRSERHLVSSHEHSGEETGRERGGKGKTKRPKNEHKSRRKKNMKPRRKRSGRRDKRKSTSRRRKPSEGKNTPVIPKAKKRLEENAEAYKTS</sequence>
<organism evidence="2 3">
    <name type="scientific">Trichonephila clavata</name>
    <name type="common">Joro spider</name>
    <name type="synonym">Nephila clavata</name>
    <dbReference type="NCBI Taxonomy" id="2740835"/>
    <lineage>
        <taxon>Eukaryota</taxon>
        <taxon>Metazoa</taxon>
        <taxon>Ecdysozoa</taxon>
        <taxon>Arthropoda</taxon>
        <taxon>Chelicerata</taxon>
        <taxon>Arachnida</taxon>
        <taxon>Araneae</taxon>
        <taxon>Araneomorphae</taxon>
        <taxon>Entelegynae</taxon>
        <taxon>Araneoidea</taxon>
        <taxon>Nephilidae</taxon>
        <taxon>Trichonephila</taxon>
    </lineage>
</organism>
<feature type="compositionally biased region" description="Basic residues" evidence="1">
    <location>
        <begin position="109"/>
        <end position="148"/>
    </location>
</feature>
<gene>
    <name evidence="2" type="ORF">TNCT_124181</name>
</gene>
<proteinExistence type="predicted"/>
<evidence type="ECO:0000256" key="1">
    <source>
        <dbReference type="SAM" id="MobiDB-lite"/>
    </source>
</evidence>
<feature type="compositionally biased region" description="Basic residues" evidence="1">
    <location>
        <begin position="1"/>
        <end position="22"/>
    </location>
</feature>
<name>A0A8X6KND8_TRICU</name>
<dbReference type="Proteomes" id="UP000887116">
    <property type="component" value="Unassembled WGS sequence"/>
</dbReference>
<accession>A0A8X6KND8</accession>
<protein>
    <submittedName>
        <fullName evidence="2">Uncharacterized protein</fullName>
    </submittedName>
</protein>
<evidence type="ECO:0000313" key="2">
    <source>
        <dbReference type="EMBL" id="GFQ77118.1"/>
    </source>
</evidence>
<comment type="caution">
    <text evidence="2">The sequence shown here is derived from an EMBL/GenBank/DDBJ whole genome shotgun (WGS) entry which is preliminary data.</text>
</comment>
<dbReference type="AlphaFoldDB" id="A0A8X6KND8"/>
<feature type="compositionally biased region" description="Acidic residues" evidence="1">
    <location>
        <begin position="26"/>
        <end position="35"/>
    </location>
</feature>
<feature type="region of interest" description="Disordered" evidence="1">
    <location>
        <begin position="1"/>
        <end position="175"/>
    </location>
</feature>
<dbReference type="EMBL" id="BMAO01011844">
    <property type="protein sequence ID" value="GFQ77118.1"/>
    <property type="molecule type" value="Genomic_DNA"/>
</dbReference>
<keyword evidence="3" id="KW-1185">Reference proteome</keyword>
<feature type="compositionally biased region" description="Basic and acidic residues" evidence="1">
    <location>
        <begin position="53"/>
        <end position="108"/>
    </location>
</feature>